<feature type="domain" description="VTC" evidence="1">
    <location>
        <begin position="26"/>
        <end position="224"/>
    </location>
</feature>
<dbReference type="InterPro" id="IPR042267">
    <property type="entry name" value="VTC_sf"/>
</dbReference>
<dbReference type="OrthoDB" id="148766at2"/>
<gene>
    <name evidence="2" type="ORF">SAMN05216474_1517</name>
</gene>
<dbReference type="InterPro" id="IPR018966">
    <property type="entry name" value="VTC_domain"/>
</dbReference>
<dbReference type="Proteomes" id="UP000236454">
    <property type="component" value="Unassembled WGS sequence"/>
</dbReference>
<name>A0A1I6ZP39_9FLAO</name>
<dbReference type="STRING" id="477690.SAMN05216474_1517"/>
<evidence type="ECO:0000313" key="3">
    <source>
        <dbReference type="Proteomes" id="UP000236454"/>
    </source>
</evidence>
<dbReference type="CDD" id="cd07750">
    <property type="entry name" value="PolyPPase_VTC_like"/>
    <property type="match status" value="1"/>
</dbReference>
<dbReference type="GO" id="GO:0006799">
    <property type="term" value="P:polyphosphate biosynthetic process"/>
    <property type="evidence" value="ECO:0007669"/>
    <property type="project" value="UniProtKB-ARBA"/>
</dbReference>
<sequence>MKEVEELVQNFRPISLAEMDTVKLMNRVDTKFAFTREELNALLPKLQEHYQILEVDGIRIPTYKSLYFDDDNFSFYKDHHNGKNSRYKVRFRKYVESDLMFLEVKHKFKGRVKKKRIKVDDFEAQLSKQSLNFVHKHVEDLGAVEAKMWNVYRRITLVNLELEERLTLDINLQFNWKEEVKKFDDLVIAEIKQEKVNRNSPFFSVMKNMGIRPYRLSKYCIGTIELYSQKKIKYNRFKEKLLKLKKINNNVA</sequence>
<dbReference type="AlphaFoldDB" id="A0A1I6ZP39"/>
<organism evidence="2 3">
    <name type="scientific">Lishizhenia tianjinensis</name>
    <dbReference type="NCBI Taxonomy" id="477690"/>
    <lineage>
        <taxon>Bacteria</taxon>
        <taxon>Pseudomonadati</taxon>
        <taxon>Bacteroidota</taxon>
        <taxon>Flavobacteriia</taxon>
        <taxon>Flavobacteriales</taxon>
        <taxon>Crocinitomicaceae</taxon>
        <taxon>Lishizhenia</taxon>
    </lineage>
</organism>
<dbReference type="RefSeq" id="WP_090247805.1">
    <property type="nucleotide sequence ID" value="NZ_FPAS01000002.1"/>
</dbReference>
<dbReference type="Pfam" id="PF09359">
    <property type="entry name" value="VTC"/>
    <property type="match status" value="1"/>
</dbReference>
<dbReference type="EMBL" id="FPAS01000002">
    <property type="protein sequence ID" value="SFT64473.1"/>
    <property type="molecule type" value="Genomic_DNA"/>
</dbReference>
<dbReference type="Gene3D" id="3.20.100.30">
    <property type="entry name" value="VTC, catalytic tunnel domain"/>
    <property type="match status" value="1"/>
</dbReference>
<evidence type="ECO:0000259" key="1">
    <source>
        <dbReference type="Pfam" id="PF09359"/>
    </source>
</evidence>
<evidence type="ECO:0000313" key="2">
    <source>
        <dbReference type="EMBL" id="SFT64473.1"/>
    </source>
</evidence>
<keyword evidence="3" id="KW-1185">Reference proteome</keyword>
<reference evidence="2 3" key="1">
    <citation type="submission" date="2016-10" db="EMBL/GenBank/DDBJ databases">
        <authorList>
            <person name="de Groot N.N."/>
        </authorList>
    </citation>
    <scope>NUCLEOTIDE SEQUENCE [LARGE SCALE GENOMIC DNA]</scope>
    <source>
        <strain evidence="2 3">CGMCC 1.7005</strain>
    </source>
</reference>
<protein>
    <submittedName>
        <fullName evidence="2">VTC domain-containing protein</fullName>
    </submittedName>
</protein>
<accession>A0A1I6ZP39</accession>
<proteinExistence type="predicted"/>